<reference evidence="5" key="1">
    <citation type="submission" date="2016-10" db="EMBL/GenBank/DDBJ databases">
        <authorList>
            <person name="Varghese N."/>
            <person name="Submissions S."/>
        </authorList>
    </citation>
    <scope>NUCLEOTIDE SEQUENCE [LARGE SCALE GENOMIC DNA]</scope>
    <source>
        <strain evidence="5">DSM 43163</strain>
    </source>
</reference>
<feature type="domain" description="Transglutaminase-like" evidence="3">
    <location>
        <begin position="453"/>
        <end position="522"/>
    </location>
</feature>
<accession>A0A1H5UWE4</accession>
<dbReference type="InterPro" id="IPR052901">
    <property type="entry name" value="Bact_TGase-like"/>
</dbReference>
<feature type="transmembrane region" description="Helical" evidence="2">
    <location>
        <begin position="51"/>
        <end position="74"/>
    </location>
</feature>
<dbReference type="PANTHER" id="PTHR42736:SF1">
    <property type="entry name" value="PROTEIN-GLUTAMINE GAMMA-GLUTAMYLTRANSFERASE"/>
    <property type="match status" value="1"/>
</dbReference>
<keyword evidence="2" id="KW-0472">Membrane</keyword>
<dbReference type="InterPro" id="IPR002931">
    <property type="entry name" value="Transglutaminase-like"/>
</dbReference>
<dbReference type="Pfam" id="PF01841">
    <property type="entry name" value="Transglut_core"/>
    <property type="match status" value="1"/>
</dbReference>
<dbReference type="InterPro" id="IPR038765">
    <property type="entry name" value="Papain-like_cys_pep_sf"/>
</dbReference>
<feature type="transmembrane region" description="Helical" evidence="2">
    <location>
        <begin position="27"/>
        <end position="44"/>
    </location>
</feature>
<sequence length="689" mass="73210">MVIRAVGLLVAAAAAMGAWSALLGGAVLWACAAAVSAAVVVAWGRTATRLVGVLLLAWPPAAVLAAGVPPGALWPSRWSELVLSLADGLDRLATLGPGRAGGDPWPAAVWLLLAGMLWLAAAGLSAAAPRSPVRQTAALALALLPWVIAVSVRQTDEVSWQGAAVLLAVPLWFAPRRAAAARPVIALGLVAALAAAGLAHTLGPRAQWFAIDDLVDREPQFSTLDTTQTYGPLYGRRTGATMLEISAPRPALWRMQVLERFGWRGWEVGSGFSREELPEPAARTLDIEVLVRGLRNDMVVSPGQIVSLQANGRVTPGSGEAWRVAPVPRAGDTYRVQATMVDADEETLRNAPPPGSDPRLERYTRIGDRWGGDWMRTRPGAFGSPPGSPEGLRGFVRYGWYGEAADLAESLSAGARSQFEVVERVQRYLTEGGRFRYDTKVERTSRVPLLDFLLRTRTGYCQHFAGAAALLLRLSGVPTRVVAGFATGLEQGGRYVVRDADAHAWIEVYFSGVGWVPFNPTPAAADAVVDPSLDPFAPAVTDDADRGSAVLPGVALALVLSAVLFVTVRRGAPGRSRSGRERTDRLLERIARRDGGPVEPGTTLGELRTRLARLGPNIAEVAAESERRKYAPDPQPPPGRPTLRIVRALAADLGPVRAARLLLGLPARTGPPRREDPPSPGSEGLGAAR</sequence>
<protein>
    <submittedName>
        <fullName evidence="4">Transglutaminase-like superfamily protein</fullName>
    </submittedName>
</protein>
<gene>
    <name evidence="4" type="ORF">SAMN04489712_10262</name>
</gene>
<feature type="region of interest" description="Disordered" evidence="1">
    <location>
        <begin position="664"/>
        <end position="689"/>
    </location>
</feature>
<dbReference type="AlphaFoldDB" id="A0A1H5UWE4"/>
<dbReference type="SUPFAM" id="SSF54001">
    <property type="entry name" value="Cysteine proteinases"/>
    <property type="match status" value="1"/>
</dbReference>
<keyword evidence="2" id="KW-1133">Transmembrane helix</keyword>
<evidence type="ECO:0000313" key="5">
    <source>
        <dbReference type="Proteomes" id="UP000236723"/>
    </source>
</evidence>
<evidence type="ECO:0000313" key="4">
    <source>
        <dbReference type="EMBL" id="SEF79389.1"/>
    </source>
</evidence>
<evidence type="ECO:0000259" key="3">
    <source>
        <dbReference type="SMART" id="SM00460"/>
    </source>
</evidence>
<name>A0A1H5UWE4_9ACTN</name>
<evidence type="ECO:0000256" key="1">
    <source>
        <dbReference type="SAM" id="MobiDB-lite"/>
    </source>
</evidence>
<organism evidence="4 5">
    <name type="scientific">Thermomonospora echinospora</name>
    <dbReference type="NCBI Taxonomy" id="1992"/>
    <lineage>
        <taxon>Bacteria</taxon>
        <taxon>Bacillati</taxon>
        <taxon>Actinomycetota</taxon>
        <taxon>Actinomycetes</taxon>
        <taxon>Streptosporangiales</taxon>
        <taxon>Thermomonosporaceae</taxon>
        <taxon>Thermomonospora</taxon>
    </lineage>
</organism>
<dbReference type="PANTHER" id="PTHR42736">
    <property type="entry name" value="PROTEIN-GLUTAMINE GAMMA-GLUTAMYLTRANSFERASE"/>
    <property type="match status" value="1"/>
</dbReference>
<dbReference type="SMART" id="SM00460">
    <property type="entry name" value="TGc"/>
    <property type="match status" value="1"/>
</dbReference>
<feature type="transmembrane region" description="Helical" evidence="2">
    <location>
        <begin position="105"/>
        <end position="124"/>
    </location>
</feature>
<dbReference type="EMBL" id="FNVO01000002">
    <property type="protein sequence ID" value="SEF79389.1"/>
    <property type="molecule type" value="Genomic_DNA"/>
</dbReference>
<keyword evidence="2" id="KW-0812">Transmembrane</keyword>
<evidence type="ECO:0000256" key="2">
    <source>
        <dbReference type="SAM" id="Phobius"/>
    </source>
</evidence>
<proteinExistence type="predicted"/>
<keyword evidence="5" id="KW-1185">Reference proteome</keyword>
<feature type="transmembrane region" description="Helical" evidence="2">
    <location>
        <begin position="184"/>
        <end position="203"/>
    </location>
</feature>
<dbReference type="Gene3D" id="3.10.620.30">
    <property type="match status" value="1"/>
</dbReference>
<dbReference type="Proteomes" id="UP000236723">
    <property type="component" value="Unassembled WGS sequence"/>
</dbReference>